<evidence type="ECO:0000313" key="3">
    <source>
        <dbReference type="EMBL" id="KAF7197577.1"/>
    </source>
</evidence>
<keyword evidence="2" id="KW-0812">Transmembrane</keyword>
<evidence type="ECO:0000256" key="1">
    <source>
        <dbReference type="SAM" id="MobiDB-lite"/>
    </source>
</evidence>
<feature type="region of interest" description="Disordered" evidence="1">
    <location>
        <begin position="55"/>
        <end position="80"/>
    </location>
</feature>
<dbReference type="AlphaFoldDB" id="A0A8H6VPA0"/>
<feature type="compositionally biased region" description="Polar residues" evidence="1">
    <location>
        <begin position="63"/>
        <end position="75"/>
    </location>
</feature>
<feature type="transmembrane region" description="Helical" evidence="2">
    <location>
        <begin position="6"/>
        <end position="31"/>
    </location>
</feature>
<accession>A0A8H6VPA0</accession>
<keyword evidence="4" id="KW-1185">Reference proteome</keyword>
<keyword evidence="2" id="KW-1133">Transmembrane helix</keyword>
<dbReference type="EMBL" id="JABCIY010000011">
    <property type="protein sequence ID" value="KAF7197577.1"/>
    <property type="molecule type" value="Genomic_DNA"/>
</dbReference>
<organism evidence="3 4">
    <name type="scientific">Pseudocercospora fuligena</name>
    <dbReference type="NCBI Taxonomy" id="685502"/>
    <lineage>
        <taxon>Eukaryota</taxon>
        <taxon>Fungi</taxon>
        <taxon>Dikarya</taxon>
        <taxon>Ascomycota</taxon>
        <taxon>Pezizomycotina</taxon>
        <taxon>Dothideomycetes</taxon>
        <taxon>Dothideomycetidae</taxon>
        <taxon>Mycosphaerellales</taxon>
        <taxon>Mycosphaerellaceae</taxon>
        <taxon>Pseudocercospora</taxon>
    </lineage>
</organism>
<protein>
    <submittedName>
        <fullName evidence="3">Uncharacterized protein</fullName>
    </submittedName>
</protein>
<comment type="caution">
    <text evidence="3">The sequence shown here is derived from an EMBL/GenBank/DDBJ whole genome shotgun (WGS) entry which is preliminary data.</text>
</comment>
<name>A0A8H6VPA0_9PEZI</name>
<evidence type="ECO:0000313" key="4">
    <source>
        <dbReference type="Proteomes" id="UP000660729"/>
    </source>
</evidence>
<reference evidence="3" key="1">
    <citation type="submission" date="2020-04" db="EMBL/GenBank/DDBJ databases">
        <title>Draft genome resource of the tomato pathogen Pseudocercospora fuligena.</title>
        <authorList>
            <person name="Zaccaron A."/>
        </authorList>
    </citation>
    <scope>NUCLEOTIDE SEQUENCE</scope>
    <source>
        <strain evidence="3">PF001</strain>
    </source>
</reference>
<dbReference type="OrthoDB" id="3647439at2759"/>
<evidence type="ECO:0000256" key="2">
    <source>
        <dbReference type="SAM" id="Phobius"/>
    </source>
</evidence>
<proteinExistence type="predicted"/>
<gene>
    <name evidence="3" type="ORF">HII31_01080</name>
</gene>
<sequence length="114" mass="12411">MLSTKSKTILIVVLISTGAFALFLAIGLLFVRLRKKELRLDALIEKREGELRETRAKEMTARLSPTTQGSTSVKQASEPDLEMQCISKQEGEGIAGPPKIIITAPSSSNLELAK</sequence>
<dbReference type="Proteomes" id="UP000660729">
    <property type="component" value="Unassembled WGS sequence"/>
</dbReference>
<keyword evidence="2" id="KW-0472">Membrane</keyword>